<dbReference type="Gene3D" id="1.10.1040.10">
    <property type="entry name" value="N-(1-d-carboxylethyl)-l-norvaline Dehydrogenase, domain 2"/>
    <property type="match status" value="1"/>
</dbReference>
<dbReference type="SUPFAM" id="SSF51735">
    <property type="entry name" value="NAD(P)-binding Rossmann-fold domains"/>
    <property type="match status" value="1"/>
</dbReference>
<keyword evidence="7 11" id="KW-0521">NADP</keyword>
<evidence type="ECO:0000256" key="11">
    <source>
        <dbReference type="RuleBase" id="RU362068"/>
    </source>
</evidence>
<sequence length="315" mass="34570">MNNLKIHIVGGGAIGLLHAARLALSGTDVTVWTRTGEQAERLRKEGIRLVTLEGEERDVQVQSQSIDSLQGQDVVGSSSAWVILTVKQSHIHDGLLQRLKGSLIQKNTAVLCLQNGIGHMDKMEGYFPDIPLYTGVTSVGARRLDPRSVRHTGDGPLWFGPHRADKRSENLQNLLLNILKSAGFRAGLSNEMRDRIYQKLLVNAVINPLTAIFDTTNGELPKHPSRLKLMRSLYEESFAVLSADGMTLEEDGWRLVLQVCEATAANVSSMLSDVRAGRKTEIDWINGGLSELARRLGLPSPLNDAAVAFVKQIHS</sequence>
<keyword evidence="15" id="KW-1185">Reference proteome</keyword>
<dbReference type="InterPro" id="IPR003710">
    <property type="entry name" value="ApbA"/>
</dbReference>
<keyword evidence="8 11" id="KW-0560">Oxidoreductase</keyword>
<comment type="similarity">
    <text evidence="3 11">Belongs to the ketopantoate reductase family.</text>
</comment>
<reference evidence="14 15" key="1">
    <citation type="submission" date="2023-03" db="EMBL/GenBank/DDBJ databases">
        <title>Draft genome sequence of the bacteria which degrade cell wall of Tricholomamatutake.</title>
        <authorList>
            <person name="Konishi Y."/>
            <person name="Fukuta Y."/>
            <person name="Shirasaka N."/>
        </authorList>
    </citation>
    <scope>NUCLEOTIDE SEQUENCE [LARGE SCALE GENOMIC DNA]</scope>
    <source>
        <strain evidence="15">mu1</strain>
    </source>
</reference>
<accession>A0ABQ6GBI8</accession>
<evidence type="ECO:0000259" key="12">
    <source>
        <dbReference type="Pfam" id="PF02558"/>
    </source>
</evidence>
<dbReference type="Gene3D" id="3.40.50.720">
    <property type="entry name" value="NAD(P)-binding Rossmann-like Domain"/>
    <property type="match status" value="1"/>
</dbReference>
<evidence type="ECO:0000256" key="3">
    <source>
        <dbReference type="ARBA" id="ARBA00007870"/>
    </source>
</evidence>
<dbReference type="EC" id="1.1.1.169" evidence="4 11"/>
<dbReference type="PANTHER" id="PTHR43765">
    <property type="entry name" value="2-DEHYDROPANTOATE 2-REDUCTASE-RELATED"/>
    <property type="match status" value="1"/>
</dbReference>
<proteinExistence type="inferred from homology"/>
<evidence type="ECO:0000256" key="7">
    <source>
        <dbReference type="ARBA" id="ARBA00022857"/>
    </source>
</evidence>
<organism evidence="14 15">
    <name type="scientific">Paenibacillus glycanilyticus</name>
    <dbReference type="NCBI Taxonomy" id="126569"/>
    <lineage>
        <taxon>Bacteria</taxon>
        <taxon>Bacillati</taxon>
        <taxon>Bacillota</taxon>
        <taxon>Bacilli</taxon>
        <taxon>Bacillales</taxon>
        <taxon>Paenibacillaceae</taxon>
        <taxon>Paenibacillus</taxon>
    </lineage>
</organism>
<name>A0ABQ6GBI8_9BACL</name>
<feature type="domain" description="Ketopantoate reductase C-terminal" evidence="13">
    <location>
        <begin position="192"/>
        <end position="313"/>
    </location>
</feature>
<evidence type="ECO:0000256" key="5">
    <source>
        <dbReference type="ARBA" id="ARBA00019465"/>
    </source>
</evidence>
<dbReference type="Pfam" id="PF08546">
    <property type="entry name" value="ApbA_C"/>
    <property type="match status" value="1"/>
</dbReference>
<protein>
    <recommendedName>
        <fullName evidence="5 11">2-dehydropantoate 2-reductase</fullName>
        <ecNumber evidence="4 11">1.1.1.169</ecNumber>
    </recommendedName>
    <alternativeName>
        <fullName evidence="9 11">Ketopantoate reductase</fullName>
    </alternativeName>
</protein>
<evidence type="ECO:0000256" key="9">
    <source>
        <dbReference type="ARBA" id="ARBA00032024"/>
    </source>
</evidence>
<feature type="domain" description="Ketopantoate reductase N-terminal" evidence="12">
    <location>
        <begin position="6"/>
        <end position="162"/>
    </location>
</feature>
<evidence type="ECO:0000256" key="6">
    <source>
        <dbReference type="ARBA" id="ARBA00022655"/>
    </source>
</evidence>
<dbReference type="EMBL" id="BSSQ01000011">
    <property type="protein sequence ID" value="GLX68248.1"/>
    <property type="molecule type" value="Genomic_DNA"/>
</dbReference>
<dbReference type="InterPro" id="IPR013332">
    <property type="entry name" value="KPR_N"/>
</dbReference>
<dbReference type="PANTHER" id="PTHR43765:SF2">
    <property type="entry name" value="2-DEHYDROPANTOATE 2-REDUCTASE"/>
    <property type="match status" value="1"/>
</dbReference>
<evidence type="ECO:0000256" key="10">
    <source>
        <dbReference type="ARBA" id="ARBA00048793"/>
    </source>
</evidence>
<evidence type="ECO:0000259" key="13">
    <source>
        <dbReference type="Pfam" id="PF08546"/>
    </source>
</evidence>
<evidence type="ECO:0000313" key="15">
    <source>
        <dbReference type="Proteomes" id="UP001157114"/>
    </source>
</evidence>
<evidence type="ECO:0000256" key="4">
    <source>
        <dbReference type="ARBA" id="ARBA00013014"/>
    </source>
</evidence>
<evidence type="ECO:0000256" key="1">
    <source>
        <dbReference type="ARBA" id="ARBA00002919"/>
    </source>
</evidence>
<dbReference type="NCBIfam" id="TIGR00745">
    <property type="entry name" value="apbA_panE"/>
    <property type="match status" value="1"/>
</dbReference>
<keyword evidence="6 11" id="KW-0566">Pantothenate biosynthesis</keyword>
<dbReference type="InterPro" id="IPR013752">
    <property type="entry name" value="KPA_reductase"/>
</dbReference>
<dbReference type="InterPro" id="IPR013328">
    <property type="entry name" value="6PGD_dom2"/>
</dbReference>
<comment type="caution">
    <text evidence="14">The sequence shown here is derived from an EMBL/GenBank/DDBJ whole genome shotgun (WGS) entry which is preliminary data.</text>
</comment>
<evidence type="ECO:0000256" key="2">
    <source>
        <dbReference type="ARBA" id="ARBA00004994"/>
    </source>
</evidence>
<dbReference type="InterPro" id="IPR008927">
    <property type="entry name" value="6-PGluconate_DH-like_C_sf"/>
</dbReference>
<dbReference type="InterPro" id="IPR050838">
    <property type="entry name" value="Ketopantoate_reductase"/>
</dbReference>
<evidence type="ECO:0000313" key="14">
    <source>
        <dbReference type="EMBL" id="GLX68248.1"/>
    </source>
</evidence>
<gene>
    <name evidence="14" type="primary">panE</name>
    <name evidence="14" type="ORF">MU1_25930</name>
</gene>
<comment type="catalytic activity">
    <reaction evidence="10 11">
        <text>(R)-pantoate + NADP(+) = 2-dehydropantoate + NADPH + H(+)</text>
        <dbReference type="Rhea" id="RHEA:16233"/>
        <dbReference type="ChEBI" id="CHEBI:11561"/>
        <dbReference type="ChEBI" id="CHEBI:15378"/>
        <dbReference type="ChEBI" id="CHEBI:15980"/>
        <dbReference type="ChEBI" id="CHEBI:57783"/>
        <dbReference type="ChEBI" id="CHEBI:58349"/>
        <dbReference type="EC" id="1.1.1.169"/>
    </reaction>
</comment>
<dbReference type="Proteomes" id="UP001157114">
    <property type="component" value="Unassembled WGS sequence"/>
</dbReference>
<dbReference type="SUPFAM" id="SSF48179">
    <property type="entry name" value="6-phosphogluconate dehydrogenase C-terminal domain-like"/>
    <property type="match status" value="1"/>
</dbReference>
<dbReference type="RefSeq" id="WP_284238994.1">
    <property type="nucleotide sequence ID" value="NZ_BSSQ01000011.1"/>
</dbReference>
<dbReference type="Pfam" id="PF02558">
    <property type="entry name" value="ApbA"/>
    <property type="match status" value="1"/>
</dbReference>
<dbReference type="InterPro" id="IPR036291">
    <property type="entry name" value="NAD(P)-bd_dom_sf"/>
</dbReference>
<comment type="pathway">
    <text evidence="2 11">Cofactor biosynthesis; (R)-pantothenate biosynthesis; (R)-pantoate from 3-methyl-2-oxobutanoate: step 2/2.</text>
</comment>
<comment type="function">
    <text evidence="1 11">Catalyzes the NADPH-dependent reduction of ketopantoate into pantoic acid.</text>
</comment>
<evidence type="ECO:0000256" key="8">
    <source>
        <dbReference type="ARBA" id="ARBA00023002"/>
    </source>
</evidence>